<comment type="similarity">
    <text evidence="1 3">Belongs to the DTD family.</text>
</comment>
<evidence type="ECO:0000256" key="3">
    <source>
        <dbReference type="HAMAP-Rule" id="MF_00518"/>
    </source>
</evidence>
<dbReference type="EC" id="3.1.1.96" evidence="3"/>
<comment type="function">
    <text evidence="3">An aminoacyl-tRNA editing enzyme that deacylates mischarged D-aminoacyl-tRNAs. Also deacylates mischarged glycyl-tRNA(Ala), protecting cells against glycine mischarging by AlaRS. Acts via tRNA-based rather than protein-based catalysis; rejects L-amino acids rather than detecting D-amino acids in the active site. By recycling D-aminoacyl-tRNA to D-amino acids and free tRNA molecules, this enzyme counteracts the toxicity associated with the formation of D-aminoacyl-tRNA entities in vivo and helps enforce protein L-homochirality.</text>
</comment>
<dbReference type="Pfam" id="PF02580">
    <property type="entry name" value="Tyr_Deacylase"/>
    <property type="match status" value="1"/>
</dbReference>
<keyword evidence="3" id="KW-0694">RNA-binding</keyword>
<organism evidence="4 5">
    <name type="scientific">Methylophaga muralis</name>
    <dbReference type="NCBI Taxonomy" id="291169"/>
    <lineage>
        <taxon>Bacteria</taxon>
        <taxon>Pseudomonadati</taxon>
        <taxon>Pseudomonadota</taxon>
        <taxon>Gammaproteobacteria</taxon>
        <taxon>Thiotrichales</taxon>
        <taxon>Piscirickettsiaceae</taxon>
        <taxon>Methylophaga</taxon>
    </lineage>
</organism>
<dbReference type="PANTHER" id="PTHR10472:SF5">
    <property type="entry name" value="D-AMINOACYL-TRNA DEACYLASE 1"/>
    <property type="match status" value="1"/>
</dbReference>
<evidence type="ECO:0000256" key="1">
    <source>
        <dbReference type="ARBA" id="ARBA00009673"/>
    </source>
</evidence>
<keyword evidence="3" id="KW-0963">Cytoplasm</keyword>
<dbReference type="EMBL" id="MCRI01000018">
    <property type="protein sequence ID" value="ODN66524.1"/>
    <property type="molecule type" value="Genomic_DNA"/>
</dbReference>
<dbReference type="GO" id="GO:0043908">
    <property type="term" value="F:Ser(Gly)-tRNA(Ala) hydrolase activity"/>
    <property type="evidence" value="ECO:0007669"/>
    <property type="project" value="UniProtKB-UniRule"/>
</dbReference>
<dbReference type="AlphaFoldDB" id="A0A1E3GR85"/>
<dbReference type="InterPro" id="IPR023509">
    <property type="entry name" value="DTD-like_sf"/>
</dbReference>
<dbReference type="InterPro" id="IPR003732">
    <property type="entry name" value="Daa-tRNA_deacyls_DTD"/>
</dbReference>
<comment type="subunit">
    <text evidence="3">Homodimer.</text>
</comment>
<dbReference type="HAMAP" id="MF_00518">
    <property type="entry name" value="Deacylase_Dtd"/>
    <property type="match status" value="1"/>
</dbReference>
<dbReference type="FunFam" id="3.50.80.10:FF:000001">
    <property type="entry name" value="D-aminoacyl-tRNA deacylase"/>
    <property type="match status" value="1"/>
</dbReference>
<dbReference type="GO" id="GO:0106026">
    <property type="term" value="F:Gly-tRNA(Ala) deacylase activity"/>
    <property type="evidence" value="ECO:0007669"/>
    <property type="project" value="UniProtKB-UniRule"/>
</dbReference>
<comment type="domain">
    <text evidence="3">A Gly-cisPro motif from one monomer fits into the active site of the other monomer to allow specific chiral rejection of L-amino acids.</text>
</comment>
<keyword evidence="5" id="KW-1185">Reference proteome</keyword>
<dbReference type="GO" id="GO:0051500">
    <property type="term" value="F:D-tyrosyl-tRNA(Tyr) deacylase activity"/>
    <property type="evidence" value="ECO:0007669"/>
    <property type="project" value="TreeGrafter"/>
</dbReference>
<dbReference type="Gene3D" id="3.50.80.10">
    <property type="entry name" value="D-tyrosyl-tRNA(Tyr) deacylase"/>
    <property type="match status" value="1"/>
</dbReference>
<name>A0A1E3GR85_9GAMM</name>
<comment type="subcellular location">
    <subcellularLocation>
        <location evidence="3">Cytoplasm</location>
    </subcellularLocation>
</comment>
<dbReference type="GO" id="GO:0000049">
    <property type="term" value="F:tRNA binding"/>
    <property type="evidence" value="ECO:0007669"/>
    <property type="project" value="UniProtKB-UniRule"/>
</dbReference>
<accession>A0A1E3GR85</accession>
<dbReference type="GO" id="GO:0005737">
    <property type="term" value="C:cytoplasm"/>
    <property type="evidence" value="ECO:0007669"/>
    <property type="project" value="UniProtKB-SubCell"/>
</dbReference>
<dbReference type="RefSeq" id="WP_069296236.1">
    <property type="nucleotide sequence ID" value="NZ_MCRI01000018.1"/>
</dbReference>
<protein>
    <recommendedName>
        <fullName evidence="3">D-aminoacyl-tRNA deacylase</fullName>
        <shortName evidence="3">DTD</shortName>
        <ecNumber evidence="3">3.1.1.96</ecNumber>
    </recommendedName>
    <alternativeName>
        <fullName evidence="3">Gly-tRNA(Ala) deacylase</fullName>
        <ecNumber evidence="3">3.1.1.-</ecNumber>
    </alternativeName>
</protein>
<keyword evidence="3" id="KW-0820">tRNA-binding</keyword>
<keyword evidence="2 3" id="KW-0378">Hydrolase</keyword>
<sequence length="147" mass="16214">MIALLQRVTQANVTIDNHQNIAQICQGLLVLIGVEKTDTAAIADRLLQRVLNYRVFSDADDKMNLSLLDIKGDLLLVPQFTLPADTRKGNRPSFTPAAPPEQGKQLFDHLLNQAKHHSIAVESGQFGANMQVSLTNDGPVTFWLQVN</sequence>
<dbReference type="EC" id="3.1.1.-" evidence="3"/>
<comment type="catalytic activity">
    <reaction evidence="3">
        <text>glycyl-tRNA(Ala) + H2O = tRNA(Ala) + glycine + H(+)</text>
        <dbReference type="Rhea" id="RHEA:53744"/>
        <dbReference type="Rhea" id="RHEA-COMP:9657"/>
        <dbReference type="Rhea" id="RHEA-COMP:13640"/>
        <dbReference type="ChEBI" id="CHEBI:15377"/>
        <dbReference type="ChEBI" id="CHEBI:15378"/>
        <dbReference type="ChEBI" id="CHEBI:57305"/>
        <dbReference type="ChEBI" id="CHEBI:78442"/>
        <dbReference type="ChEBI" id="CHEBI:78522"/>
    </reaction>
</comment>
<dbReference type="SUPFAM" id="SSF69500">
    <property type="entry name" value="DTD-like"/>
    <property type="match status" value="1"/>
</dbReference>
<comment type="catalytic activity">
    <reaction evidence="3">
        <text>a D-aminoacyl-tRNA + H2O = a tRNA + a D-alpha-amino acid + H(+)</text>
        <dbReference type="Rhea" id="RHEA:13953"/>
        <dbReference type="Rhea" id="RHEA-COMP:10123"/>
        <dbReference type="Rhea" id="RHEA-COMP:10124"/>
        <dbReference type="ChEBI" id="CHEBI:15377"/>
        <dbReference type="ChEBI" id="CHEBI:15378"/>
        <dbReference type="ChEBI" id="CHEBI:59871"/>
        <dbReference type="ChEBI" id="CHEBI:78442"/>
        <dbReference type="ChEBI" id="CHEBI:79333"/>
        <dbReference type="EC" id="3.1.1.96"/>
    </reaction>
</comment>
<dbReference type="PANTHER" id="PTHR10472">
    <property type="entry name" value="D-TYROSYL-TRNA TYR DEACYLASE"/>
    <property type="match status" value="1"/>
</dbReference>
<evidence type="ECO:0000313" key="4">
    <source>
        <dbReference type="EMBL" id="ODN66524.1"/>
    </source>
</evidence>
<proteinExistence type="inferred from homology"/>
<dbReference type="GO" id="GO:0019478">
    <property type="term" value="P:D-amino acid catabolic process"/>
    <property type="evidence" value="ECO:0007669"/>
    <property type="project" value="UniProtKB-UniRule"/>
</dbReference>
<comment type="caution">
    <text evidence="4">The sequence shown here is derived from an EMBL/GenBank/DDBJ whole genome shotgun (WGS) entry which is preliminary data.</text>
</comment>
<dbReference type="NCBIfam" id="TIGR00256">
    <property type="entry name" value="D-aminoacyl-tRNA deacylase"/>
    <property type="match status" value="1"/>
</dbReference>
<dbReference type="PATRIC" id="fig|291169.3.peg.1804"/>
<evidence type="ECO:0000313" key="5">
    <source>
        <dbReference type="Proteomes" id="UP000094379"/>
    </source>
</evidence>
<gene>
    <name evidence="3 4" type="primary">dtd</name>
    <name evidence="4" type="ORF">A9E74_01794</name>
</gene>
<evidence type="ECO:0000256" key="2">
    <source>
        <dbReference type="ARBA" id="ARBA00022801"/>
    </source>
</evidence>
<dbReference type="STRING" id="291169.A9E74_01794"/>
<reference evidence="4 5" key="1">
    <citation type="submission" date="2016-07" db="EMBL/GenBank/DDBJ databases">
        <title>Draft Genome Sequence of Methylophaga muralis Bur 1.</title>
        <authorList>
            <person name="Vasilenko O.V."/>
            <person name="Doronina N.V."/>
            <person name="Shmareva M.N."/>
            <person name="Tarlachkov S.V."/>
            <person name="Mustakhimov I."/>
            <person name="Trotsenko Y.A."/>
        </authorList>
    </citation>
    <scope>NUCLEOTIDE SEQUENCE [LARGE SCALE GENOMIC DNA]</scope>
    <source>
        <strain evidence="4 5">Bur 1</strain>
    </source>
</reference>
<feature type="short sequence motif" description="Gly-cisPro motif, important for rejection of L-amino acids" evidence="3">
    <location>
        <begin position="138"/>
        <end position="139"/>
    </location>
</feature>
<dbReference type="Proteomes" id="UP000094379">
    <property type="component" value="Unassembled WGS sequence"/>
</dbReference>